<name>A0A9W9TNA2_9EURO</name>
<protein>
    <submittedName>
        <fullName evidence="2">Ubiquitin supergroup</fullName>
    </submittedName>
</protein>
<proteinExistence type="predicted"/>
<reference evidence="2" key="1">
    <citation type="submission" date="2022-11" db="EMBL/GenBank/DDBJ databases">
        <authorList>
            <person name="Petersen C."/>
        </authorList>
    </citation>
    <scope>NUCLEOTIDE SEQUENCE</scope>
    <source>
        <strain evidence="2">IBT 19713</strain>
    </source>
</reference>
<sequence length="81" mass="9136">MLIKSVFCPREPQLHHRTAIANVTARISANIIPCSRVRTLTGKEIELDIEPDDKVRSKLPATPCVPETSVRSPRLALRRHK</sequence>
<reference evidence="2" key="2">
    <citation type="journal article" date="2023" name="IMA Fungus">
        <title>Comparative genomic study of the Penicillium genus elucidates a diverse pangenome and 15 lateral gene transfer events.</title>
        <authorList>
            <person name="Petersen C."/>
            <person name="Sorensen T."/>
            <person name="Nielsen M.R."/>
            <person name="Sondergaard T.E."/>
            <person name="Sorensen J.L."/>
            <person name="Fitzpatrick D.A."/>
            <person name="Frisvad J.C."/>
            <person name="Nielsen K.L."/>
        </authorList>
    </citation>
    <scope>NUCLEOTIDE SEQUENCE</scope>
    <source>
        <strain evidence="2">IBT 19713</strain>
    </source>
</reference>
<organism evidence="2 3">
    <name type="scientific">Penicillium chermesinum</name>
    <dbReference type="NCBI Taxonomy" id="63820"/>
    <lineage>
        <taxon>Eukaryota</taxon>
        <taxon>Fungi</taxon>
        <taxon>Dikarya</taxon>
        <taxon>Ascomycota</taxon>
        <taxon>Pezizomycotina</taxon>
        <taxon>Eurotiomycetes</taxon>
        <taxon>Eurotiomycetidae</taxon>
        <taxon>Eurotiales</taxon>
        <taxon>Aspergillaceae</taxon>
        <taxon>Penicillium</taxon>
    </lineage>
</organism>
<comment type="caution">
    <text evidence="2">The sequence shown here is derived from an EMBL/GenBank/DDBJ whole genome shotgun (WGS) entry which is preliminary data.</text>
</comment>
<dbReference type="AlphaFoldDB" id="A0A9W9TNA2"/>
<evidence type="ECO:0000256" key="1">
    <source>
        <dbReference type="SAM" id="MobiDB-lite"/>
    </source>
</evidence>
<gene>
    <name evidence="2" type="ORF">N7468_005762</name>
</gene>
<dbReference type="OrthoDB" id="428577at2759"/>
<evidence type="ECO:0000313" key="3">
    <source>
        <dbReference type="Proteomes" id="UP001150941"/>
    </source>
</evidence>
<feature type="region of interest" description="Disordered" evidence="1">
    <location>
        <begin position="58"/>
        <end position="81"/>
    </location>
</feature>
<dbReference type="EMBL" id="JAPQKS010000004">
    <property type="protein sequence ID" value="KAJ5232806.1"/>
    <property type="molecule type" value="Genomic_DNA"/>
</dbReference>
<accession>A0A9W9TNA2</accession>
<keyword evidence="3" id="KW-1185">Reference proteome</keyword>
<dbReference type="Proteomes" id="UP001150941">
    <property type="component" value="Unassembled WGS sequence"/>
</dbReference>
<evidence type="ECO:0000313" key="2">
    <source>
        <dbReference type="EMBL" id="KAJ5232806.1"/>
    </source>
</evidence>
<dbReference type="RefSeq" id="XP_058330798.1">
    <property type="nucleotide sequence ID" value="XM_058475058.1"/>
</dbReference>
<dbReference type="GeneID" id="83202361"/>